<dbReference type="Proteomes" id="UP000765509">
    <property type="component" value="Unassembled WGS sequence"/>
</dbReference>
<evidence type="ECO:0000313" key="3">
    <source>
        <dbReference type="Proteomes" id="UP000765509"/>
    </source>
</evidence>
<keyword evidence="1" id="KW-1133">Transmembrane helix</keyword>
<accession>A0A9Q3BE47</accession>
<name>A0A9Q3BE47_9BASI</name>
<reference evidence="2" key="1">
    <citation type="submission" date="2021-03" db="EMBL/GenBank/DDBJ databases">
        <title>Draft genome sequence of rust myrtle Austropuccinia psidii MF-1, a brazilian biotype.</title>
        <authorList>
            <person name="Quecine M.C."/>
            <person name="Pachon D.M.R."/>
            <person name="Bonatelli M.L."/>
            <person name="Correr F.H."/>
            <person name="Franceschini L.M."/>
            <person name="Leite T.F."/>
            <person name="Margarido G.R.A."/>
            <person name="Almeida C.A."/>
            <person name="Ferrarezi J.A."/>
            <person name="Labate C.A."/>
        </authorList>
    </citation>
    <scope>NUCLEOTIDE SEQUENCE</scope>
    <source>
        <strain evidence="2">MF-1</strain>
    </source>
</reference>
<dbReference type="AlphaFoldDB" id="A0A9Q3BE47"/>
<dbReference type="EMBL" id="AVOT02000591">
    <property type="protein sequence ID" value="MBW0463579.1"/>
    <property type="molecule type" value="Genomic_DNA"/>
</dbReference>
<keyword evidence="1" id="KW-0472">Membrane</keyword>
<comment type="caution">
    <text evidence="2">The sequence shown here is derived from an EMBL/GenBank/DDBJ whole genome shotgun (WGS) entry which is preliminary data.</text>
</comment>
<keyword evidence="1" id="KW-0812">Transmembrane</keyword>
<protein>
    <submittedName>
        <fullName evidence="2">Uncharacterized protein</fullName>
    </submittedName>
</protein>
<keyword evidence="3" id="KW-1185">Reference proteome</keyword>
<evidence type="ECO:0000313" key="2">
    <source>
        <dbReference type="EMBL" id="MBW0463579.1"/>
    </source>
</evidence>
<gene>
    <name evidence="2" type="ORF">O181_003294</name>
</gene>
<proteinExistence type="predicted"/>
<feature type="transmembrane region" description="Helical" evidence="1">
    <location>
        <begin position="219"/>
        <end position="240"/>
    </location>
</feature>
<organism evidence="2 3">
    <name type="scientific">Austropuccinia psidii MF-1</name>
    <dbReference type="NCBI Taxonomy" id="1389203"/>
    <lineage>
        <taxon>Eukaryota</taxon>
        <taxon>Fungi</taxon>
        <taxon>Dikarya</taxon>
        <taxon>Basidiomycota</taxon>
        <taxon>Pucciniomycotina</taxon>
        <taxon>Pucciniomycetes</taxon>
        <taxon>Pucciniales</taxon>
        <taxon>Sphaerophragmiaceae</taxon>
        <taxon>Austropuccinia</taxon>
    </lineage>
</organism>
<evidence type="ECO:0000256" key="1">
    <source>
        <dbReference type="SAM" id="Phobius"/>
    </source>
</evidence>
<sequence>MKPPNVFVSAIPLNGCIHQKSLPPSIVARARPRLLVSYYDNEKHTAPASFYPALGPPSKSFLLRKLPKTSLKAGLESEDMNAPRVTFPSEKSTHPESLLDIRINDGVIIKRCRHCGTEQKARHKAYESESEFLPRTFQTFAICILQRHRTRMARLPLLSPTRKQLDSLEIGLFNAQVFKNNTDFIHPDSQVNTTGGANATASSDPIEKTRFGSVNPGSILLIIVGLSVGLVVLYKIIQFFKAKRQQRLRKKDTLPPIIFKPPEPARLHSRIYRPRKIELKPLHTSFSKRQYQGKGVWKAVEVSLNLPLSRLLKKQLTLEHFRSSKE</sequence>